<evidence type="ECO:0000313" key="3">
    <source>
        <dbReference type="Proteomes" id="UP000525652"/>
    </source>
</evidence>
<evidence type="ECO:0000256" key="1">
    <source>
        <dbReference type="SAM" id="Phobius"/>
    </source>
</evidence>
<protein>
    <submittedName>
        <fullName evidence="2">Uncharacterized protein</fullName>
    </submittedName>
</protein>
<dbReference type="RefSeq" id="WP_185691849.1">
    <property type="nucleotide sequence ID" value="NZ_JACHVA010000046.1"/>
</dbReference>
<dbReference type="EMBL" id="JACHVA010000046">
    <property type="protein sequence ID" value="MBC2601124.1"/>
    <property type="molecule type" value="Genomic_DNA"/>
</dbReference>
<keyword evidence="1" id="KW-0472">Membrane</keyword>
<gene>
    <name evidence="2" type="ORF">H5P30_04940</name>
</gene>
<accession>A0A7X1AWD5</accession>
<comment type="caution">
    <text evidence="2">The sequence shown here is derived from an EMBL/GenBank/DDBJ whole genome shotgun (WGS) entry which is preliminary data.</text>
</comment>
<keyword evidence="3" id="KW-1185">Reference proteome</keyword>
<proteinExistence type="predicted"/>
<dbReference type="AlphaFoldDB" id="A0A7X1AWD5"/>
<evidence type="ECO:0000313" key="2">
    <source>
        <dbReference type="EMBL" id="MBC2601124.1"/>
    </source>
</evidence>
<sequence length="223" mass="25937">MNSQRPDIKFPVILLAVLGVLVLAELGTGGAFLGYFSEFSRKKQNTSDPDSRDIRLIDQEWRTLDCTLPGKREPMILVRRKPDQQDYLVDMSTLSAETQEELGKIRDFNRDGMTEELFVLARSEVTVYLYHIPEMKFFHSPRPNDHQNTQMGRRLELFRAFVKDLDLKYVEKQVELRPLGNYRYILPEGISQVPYLQVGESLFYDQNTSPLKEAIISEFLARK</sequence>
<dbReference type="Proteomes" id="UP000525652">
    <property type="component" value="Unassembled WGS sequence"/>
</dbReference>
<keyword evidence="1" id="KW-1133">Transmembrane helix</keyword>
<keyword evidence="1" id="KW-0812">Transmembrane</keyword>
<name>A0A7X1AWD5_9BACT</name>
<feature type="transmembrane region" description="Helical" evidence="1">
    <location>
        <begin position="12"/>
        <end position="36"/>
    </location>
</feature>
<reference evidence="2 3" key="1">
    <citation type="submission" date="2020-07" db="EMBL/GenBank/DDBJ databases">
        <authorList>
            <person name="Feng X."/>
        </authorList>
    </citation>
    <scope>NUCLEOTIDE SEQUENCE [LARGE SCALE GENOMIC DNA]</scope>
    <source>
        <strain evidence="2 3">JCM14086</strain>
    </source>
</reference>
<organism evidence="2 3">
    <name type="scientific">Puniceicoccus vermicola</name>
    <dbReference type="NCBI Taxonomy" id="388746"/>
    <lineage>
        <taxon>Bacteria</taxon>
        <taxon>Pseudomonadati</taxon>
        <taxon>Verrucomicrobiota</taxon>
        <taxon>Opitutia</taxon>
        <taxon>Puniceicoccales</taxon>
        <taxon>Puniceicoccaceae</taxon>
        <taxon>Puniceicoccus</taxon>
    </lineage>
</organism>